<dbReference type="InterPro" id="IPR006336">
    <property type="entry name" value="GCS2"/>
</dbReference>
<dbReference type="InterPro" id="IPR051680">
    <property type="entry name" value="ATP-dep_Glu-Cys_Ligase-2"/>
</dbReference>
<name>A0AAD0JW89_9ACTN</name>
<dbReference type="Pfam" id="PF14403">
    <property type="entry name" value="CP_ATPgrasp_2"/>
    <property type="match status" value="1"/>
</dbReference>
<evidence type="ECO:0000256" key="2">
    <source>
        <dbReference type="SAM" id="MobiDB-lite"/>
    </source>
</evidence>
<dbReference type="EMBL" id="CP015453">
    <property type="protein sequence ID" value="AWH96960.1"/>
    <property type="molecule type" value="Genomic_DNA"/>
</dbReference>
<keyword evidence="5" id="KW-1185">Reference proteome</keyword>
<proteinExistence type="predicted"/>
<dbReference type="Proteomes" id="UP000244903">
    <property type="component" value="Chromosome"/>
</dbReference>
<dbReference type="GO" id="GO:0004357">
    <property type="term" value="F:glutamate-cysteine ligase activity"/>
    <property type="evidence" value="ECO:0007669"/>
    <property type="project" value="UniProtKB-EC"/>
</dbReference>
<feature type="region of interest" description="Disordered" evidence="2">
    <location>
        <begin position="126"/>
        <end position="145"/>
    </location>
</feature>
<dbReference type="InterPro" id="IPR014746">
    <property type="entry name" value="Gln_synth/guanido_kin_cat_dom"/>
</dbReference>
<dbReference type="PANTHER" id="PTHR34595:SF7">
    <property type="entry name" value="SLL1039 PROTEIN"/>
    <property type="match status" value="1"/>
</dbReference>
<evidence type="ECO:0000313" key="5">
    <source>
        <dbReference type="Proteomes" id="UP000244903"/>
    </source>
</evidence>
<dbReference type="Gene3D" id="3.30.1490.270">
    <property type="match status" value="1"/>
</dbReference>
<dbReference type="KEGG" id="dpc:A6048_17270"/>
<evidence type="ECO:0000259" key="3">
    <source>
        <dbReference type="Pfam" id="PF14403"/>
    </source>
</evidence>
<reference evidence="4 5" key="1">
    <citation type="submission" date="2016-04" db="EMBL/GenBank/DDBJ databases">
        <title>Complete genome sequence of the haloalkaliphilic hydrocarbon-degrading bacterium Dietzia psychralcaliphila ILA-1T, isolated from a drain of a fish product-processing plant.</title>
        <authorList>
            <person name="Zhao J."/>
            <person name="Hu B."/>
            <person name="Geng S."/>
            <person name="Nie Y."/>
            <person name="Tang Y."/>
        </authorList>
    </citation>
    <scope>NUCLEOTIDE SEQUENCE [LARGE SCALE GENOMIC DNA]</scope>
    <source>
        <strain evidence="4 5">ILA-1</strain>
    </source>
</reference>
<dbReference type="SUPFAM" id="SSF56059">
    <property type="entry name" value="Glutathione synthetase ATP-binding domain-like"/>
    <property type="match status" value="1"/>
</dbReference>
<dbReference type="RefSeq" id="WP_107747079.1">
    <property type="nucleotide sequence ID" value="NZ_CP015453.1"/>
</dbReference>
<dbReference type="InterPro" id="IPR025841">
    <property type="entry name" value="CP_ATPgrasp_2"/>
</dbReference>
<dbReference type="Gene3D" id="3.40.50.11290">
    <property type="match status" value="1"/>
</dbReference>
<keyword evidence="4" id="KW-0436">Ligase</keyword>
<dbReference type="SUPFAM" id="SSF55931">
    <property type="entry name" value="Glutamine synthetase/guanido kinase"/>
    <property type="match status" value="1"/>
</dbReference>
<dbReference type="AlphaFoldDB" id="A0AAD0JW89"/>
<accession>A0AAD0JW89</accession>
<organism evidence="4 5">
    <name type="scientific">Dietzia psychralcaliphila</name>
    <dbReference type="NCBI Taxonomy" id="139021"/>
    <lineage>
        <taxon>Bacteria</taxon>
        <taxon>Bacillati</taxon>
        <taxon>Actinomycetota</taxon>
        <taxon>Actinomycetes</taxon>
        <taxon>Mycobacteriales</taxon>
        <taxon>Dietziaceae</taxon>
        <taxon>Dietzia</taxon>
    </lineage>
</organism>
<evidence type="ECO:0000313" key="4">
    <source>
        <dbReference type="EMBL" id="AWH96960.1"/>
    </source>
</evidence>
<dbReference type="Gene3D" id="3.30.590.20">
    <property type="match status" value="1"/>
</dbReference>
<feature type="domain" description="Circularly permuted ATP-grasp type 2" evidence="3">
    <location>
        <begin position="487"/>
        <end position="865"/>
    </location>
</feature>
<gene>
    <name evidence="4" type="ORF">A6048_17270</name>
</gene>
<evidence type="ECO:0000256" key="1">
    <source>
        <dbReference type="ARBA" id="ARBA00048819"/>
    </source>
</evidence>
<dbReference type="Pfam" id="PF04107">
    <property type="entry name" value="GCS2"/>
    <property type="match status" value="1"/>
</dbReference>
<feature type="region of interest" description="Disordered" evidence="2">
    <location>
        <begin position="31"/>
        <end position="62"/>
    </location>
</feature>
<dbReference type="PANTHER" id="PTHR34595">
    <property type="entry name" value="BLR5612 PROTEIN"/>
    <property type="match status" value="1"/>
</dbReference>
<dbReference type="GO" id="GO:0042398">
    <property type="term" value="P:modified amino acid biosynthetic process"/>
    <property type="evidence" value="ECO:0007669"/>
    <property type="project" value="InterPro"/>
</dbReference>
<feature type="compositionally biased region" description="Gly residues" evidence="2">
    <location>
        <begin position="38"/>
        <end position="51"/>
    </location>
</feature>
<sequence length="888" mass="94655">MTDGQRWIRIEEELHLVDLRTRRPVRRAPEVLASADEQGGGPAGDTAGGPAGDTVFGPAGGPAGETAVGHVVAARHGALLVSDVGAHTGLAQLGEAVRRSRSRLAEAAGGIRTGVVAAGSLASPGVEFDPTPEEPHPAPGRESQTRAAARFRVVVEVADADEAQYVARRAVPVVPVLLAMAASSPYWADGRDSGYASTRTFETRWSPAHFTAFPTDTADGVLAAEDELLDTGVVVGRESIDVDIRPTRDGAGVELRACDSCSTVDTLVVVAALFRATVDRILAQRDDPTRRWDDPSPAVLDAAFWRAARSGMEGDLVDVSTGRPRPAPELLADLVEGLADRLRAGGELELVNDLLDGIRGAGTSAARQRAAHRRRGRRGDVIAVLLAETVDRIRPRAVADDRGMRSMLAAYSPLGEAVTEEVHDEAITEDGEPRPEYVDVLKAVSDLGPDALCERKAEVDDRLRDLGVTLKVYGRDEPQVFPLDAVPRIIPADQWARISAGIEQRARAMELFLRDIYGPGEIIRAGVVPAEALERAPGFRPTGRSVPEGALHAPVCGVDLVSTSPGEWIVLEDNLRMAGGLAIAAALRDRISEGFPEFGARSEIHDPRIGLDMLTQTLRAAAPVGVDDPAIAVVIAEDELGAFDLGQVAAAIGGPLVTPDQLAIEDSRLWRVDGEERTPVDVLYVRMDEEMLLSSVGADGTVLRRGLLGAMAEGGVAVVNAPGNGAADDKAIYARVPRIIDFYLGKKPLIGQVDTYLCSDPEERRQVLDRLGELVVKPIDGYGGSGITVGPECSPRELDERRDELRRHGERFVAQEVQSLSTLPTFDGRELQRRHVDMRAFVMLRPGDSGEILASAPPVALTRVAPAGTMVVNASSGGGGKDTWIHRA</sequence>
<comment type="catalytic activity">
    <reaction evidence="1">
        <text>L-cysteine + L-glutamate + ATP = gamma-L-glutamyl-L-cysteine + ADP + phosphate + H(+)</text>
        <dbReference type="Rhea" id="RHEA:13285"/>
        <dbReference type="ChEBI" id="CHEBI:15378"/>
        <dbReference type="ChEBI" id="CHEBI:29985"/>
        <dbReference type="ChEBI" id="CHEBI:30616"/>
        <dbReference type="ChEBI" id="CHEBI:35235"/>
        <dbReference type="ChEBI" id="CHEBI:43474"/>
        <dbReference type="ChEBI" id="CHEBI:58173"/>
        <dbReference type="ChEBI" id="CHEBI:456216"/>
        <dbReference type="EC" id="6.3.2.2"/>
    </reaction>
</comment>
<protein>
    <submittedName>
        <fullName evidence="4">Glutamate--cysteine ligase</fullName>
    </submittedName>
</protein>